<evidence type="ECO:0000313" key="3">
    <source>
        <dbReference type="Proteomes" id="UP000245771"/>
    </source>
</evidence>
<proteinExistence type="predicted"/>
<dbReference type="InParanoid" id="A0A316VKF4"/>
<keyword evidence="3" id="KW-1185">Reference proteome</keyword>
<sequence>MRPSSRNLLRLTPLSGPKISEQTLRLSPRASKPVEAKKTTRETFNETAKHILAQKAKASTTLPDNLRIEVADKKKTMFWRVSEKEKIDGIRNDADLTIHFMIFTGIQTRETVLT</sequence>
<dbReference type="AlphaFoldDB" id="A0A316VKF4"/>
<dbReference type="Proteomes" id="UP000245771">
    <property type="component" value="Unassembled WGS sequence"/>
</dbReference>
<dbReference type="EMBL" id="KZ819602">
    <property type="protein sequence ID" value="PWN37528.1"/>
    <property type="molecule type" value="Genomic_DNA"/>
</dbReference>
<feature type="compositionally biased region" description="Basic and acidic residues" evidence="1">
    <location>
        <begin position="32"/>
        <end position="41"/>
    </location>
</feature>
<reference evidence="2 3" key="1">
    <citation type="journal article" date="2018" name="Mol. Biol. Evol.">
        <title>Broad Genomic Sampling Reveals a Smut Pathogenic Ancestry of the Fungal Clade Ustilaginomycotina.</title>
        <authorList>
            <person name="Kijpornyongpan T."/>
            <person name="Mondo S.J."/>
            <person name="Barry K."/>
            <person name="Sandor L."/>
            <person name="Lee J."/>
            <person name="Lipzen A."/>
            <person name="Pangilinan J."/>
            <person name="LaButti K."/>
            <person name="Hainaut M."/>
            <person name="Henrissat B."/>
            <person name="Grigoriev I.V."/>
            <person name="Spatafora J.W."/>
            <person name="Aime M.C."/>
        </authorList>
    </citation>
    <scope>NUCLEOTIDE SEQUENCE [LARGE SCALE GENOMIC DNA]</scope>
    <source>
        <strain evidence="2 3">MCA 3882</strain>
    </source>
</reference>
<evidence type="ECO:0000313" key="2">
    <source>
        <dbReference type="EMBL" id="PWN37528.1"/>
    </source>
</evidence>
<gene>
    <name evidence="2" type="ORF">FA14DRAFT_15209</name>
</gene>
<protein>
    <submittedName>
        <fullName evidence="2">Uncharacterized protein</fullName>
    </submittedName>
</protein>
<evidence type="ECO:0000256" key="1">
    <source>
        <dbReference type="SAM" id="MobiDB-lite"/>
    </source>
</evidence>
<accession>A0A316VKF4</accession>
<organism evidence="2 3">
    <name type="scientific">Meira miltonrushii</name>
    <dbReference type="NCBI Taxonomy" id="1280837"/>
    <lineage>
        <taxon>Eukaryota</taxon>
        <taxon>Fungi</taxon>
        <taxon>Dikarya</taxon>
        <taxon>Basidiomycota</taxon>
        <taxon>Ustilaginomycotina</taxon>
        <taxon>Exobasidiomycetes</taxon>
        <taxon>Exobasidiales</taxon>
        <taxon>Brachybasidiaceae</taxon>
        <taxon>Meira</taxon>
    </lineage>
</organism>
<dbReference type="RefSeq" id="XP_025357830.1">
    <property type="nucleotide sequence ID" value="XM_025497504.1"/>
</dbReference>
<name>A0A316VKF4_9BASI</name>
<feature type="region of interest" description="Disordered" evidence="1">
    <location>
        <begin position="20"/>
        <end position="41"/>
    </location>
</feature>
<dbReference type="GeneID" id="37019285"/>